<sequence>MRLMLRHLRYRPALLIGLAVGLLAAALAAPHLRPITSGLIGWNLGVLAYGVAFVVVVRRSTTEGLARIADLLDEGNWGVLLGTIVAAVASLGAIVVELAQSHGKPHAPYSEALAGGTVLLSWFFIHTIFATHYAHEFWRDAKGLLFPGNDRPDYPEFLYFSFCMAVASQVSDVTTQSAGIRKLVLAHSLVAYLFNTAIIALGVNIAASLAS</sequence>
<organism evidence="2 3">
    <name type="scientific">Lichenicoccus roseus</name>
    <dbReference type="NCBI Taxonomy" id="2683649"/>
    <lineage>
        <taxon>Bacteria</taxon>
        <taxon>Pseudomonadati</taxon>
        <taxon>Pseudomonadota</taxon>
        <taxon>Alphaproteobacteria</taxon>
        <taxon>Acetobacterales</taxon>
        <taxon>Acetobacteraceae</taxon>
        <taxon>Lichenicoccus</taxon>
    </lineage>
</organism>
<reference evidence="2 3" key="1">
    <citation type="submission" date="2019-05" db="EMBL/GenBank/DDBJ databases">
        <authorList>
            <person name="Pankratov T."/>
            <person name="Grouzdev D."/>
        </authorList>
    </citation>
    <scope>NUCLEOTIDE SEQUENCE [LARGE SCALE GENOMIC DNA]</scope>
    <source>
        <strain evidence="2 3">KEBCLARHB70R</strain>
    </source>
</reference>
<name>A0A5R9JH90_9PROT</name>
<dbReference type="Pfam" id="PF07077">
    <property type="entry name" value="DUF1345"/>
    <property type="match status" value="1"/>
</dbReference>
<dbReference type="Proteomes" id="UP000305654">
    <property type="component" value="Unassembled WGS sequence"/>
</dbReference>
<accession>A0A5R9JH90</accession>
<keyword evidence="3" id="KW-1185">Reference proteome</keyword>
<gene>
    <name evidence="2" type="ORF">FE263_00085</name>
</gene>
<feature type="transmembrane region" description="Helical" evidence="1">
    <location>
        <begin position="112"/>
        <end position="134"/>
    </location>
</feature>
<feature type="transmembrane region" description="Helical" evidence="1">
    <location>
        <begin position="77"/>
        <end position="100"/>
    </location>
</feature>
<evidence type="ECO:0000256" key="1">
    <source>
        <dbReference type="SAM" id="Phobius"/>
    </source>
</evidence>
<dbReference type="InterPro" id="IPR009781">
    <property type="entry name" value="DUF1345"/>
</dbReference>
<protein>
    <submittedName>
        <fullName evidence="2">DUF1345 domain-containing protein</fullName>
    </submittedName>
</protein>
<dbReference type="EMBL" id="VCDI01000001">
    <property type="protein sequence ID" value="TLU73678.1"/>
    <property type="molecule type" value="Genomic_DNA"/>
</dbReference>
<feature type="transmembrane region" description="Helical" evidence="1">
    <location>
        <begin position="189"/>
        <end position="210"/>
    </location>
</feature>
<keyword evidence="1" id="KW-1133">Transmembrane helix</keyword>
<keyword evidence="1" id="KW-0472">Membrane</keyword>
<comment type="caution">
    <text evidence="2">The sequence shown here is derived from an EMBL/GenBank/DDBJ whole genome shotgun (WGS) entry which is preliminary data.</text>
</comment>
<proteinExistence type="predicted"/>
<feature type="transmembrane region" description="Helical" evidence="1">
    <location>
        <begin position="38"/>
        <end position="57"/>
    </location>
</feature>
<evidence type="ECO:0000313" key="2">
    <source>
        <dbReference type="EMBL" id="TLU73678.1"/>
    </source>
</evidence>
<dbReference type="AlphaFoldDB" id="A0A5R9JH90"/>
<evidence type="ECO:0000313" key="3">
    <source>
        <dbReference type="Proteomes" id="UP000305654"/>
    </source>
</evidence>
<dbReference type="OrthoDB" id="64737at2"/>
<keyword evidence="1" id="KW-0812">Transmembrane</keyword>